<dbReference type="OrthoDB" id="2744443at2759"/>
<sequence length="657" mass="74287">MQNDPSQSEFLLYFQVGDLALPEGTFAEEHNLDAVARTAPDQRHLADKDRVALSQLAPDQVQEWCQSRIAHYRHHNSVLREGYGAAARNAISKNKSHIRALHTAYNDAAPIHRRLPPEVLIEVFSHVHPVITVMRRLRIPLLGICRYWRRLLFITPRFWANLLSLPIWAKLIWQRHLRLFQGALTRSLPASLALSVPYYSQGMVDILLSHASRLSSLDAGPTVLLDPEQMAHPSPKIKQRLLCVSHRPFVHLDTWHTSFLTFSFTLFPNLRWLKLQHSHFHPPAVPYISLSHLKLDHCAVRPSSSTSHVPALYAIHNALELFPNLETLSLTCCLSEKDEDTVDGMLPAPDLTKVVHLPRLRHLELADALDHLSRFLSHIVFPPTASLSLCPSYISRETIPLFPGLEPSPTPHAELHVEFVNTNDGTLVHWETRGDNVRPVRVTVAGGSASCADIISHLTRALVAALAPARGLTTFTVGQWYTQIERYWDDLWPVLGAQLRRLQILEYTRLSEFVQHLQLPRPVQGEGTGTPTWACPVLEVLALKWVLPPRLDYGLDGDWRVLRDRDDGRYLGHRAVGLLPSLREFCDMLRTCLSMREAGGCSPLRRLEVTVYPRWVDRDAAGDHVVLQGWQIVLGGERMRDKLGDLVADIAVTGGRW</sequence>
<evidence type="ECO:0000313" key="2">
    <source>
        <dbReference type="Proteomes" id="UP000230002"/>
    </source>
</evidence>
<keyword evidence="2" id="KW-1185">Reference proteome</keyword>
<dbReference type="SUPFAM" id="SSF52047">
    <property type="entry name" value="RNI-like"/>
    <property type="match status" value="1"/>
</dbReference>
<dbReference type="AlphaFoldDB" id="A0A2G8RZR0"/>
<organism evidence="1 2">
    <name type="scientific">Ganoderma sinense ZZ0214-1</name>
    <dbReference type="NCBI Taxonomy" id="1077348"/>
    <lineage>
        <taxon>Eukaryota</taxon>
        <taxon>Fungi</taxon>
        <taxon>Dikarya</taxon>
        <taxon>Basidiomycota</taxon>
        <taxon>Agaricomycotina</taxon>
        <taxon>Agaricomycetes</taxon>
        <taxon>Polyporales</taxon>
        <taxon>Polyporaceae</taxon>
        <taxon>Ganoderma</taxon>
    </lineage>
</organism>
<comment type="caution">
    <text evidence="1">The sequence shown here is derived from an EMBL/GenBank/DDBJ whole genome shotgun (WGS) entry which is preliminary data.</text>
</comment>
<gene>
    <name evidence="1" type="ORF">GSI_10141</name>
</gene>
<proteinExistence type="predicted"/>
<dbReference type="EMBL" id="AYKW01000034">
    <property type="protein sequence ID" value="PIL27002.1"/>
    <property type="molecule type" value="Genomic_DNA"/>
</dbReference>
<name>A0A2G8RZR0_9APHY</name>
<accession>A0A2G8RZR0</accession>
<dbReference type="InterPro" id="IPR032675">
    <property type="entry name" value="LRR_dom_sf"/>
</dbReference>
<dbReference type="Proteomes" id="UP000230002">
    <property type="component" value="Unassembled WGS sequence"/>
</dbReference>
<reference evidence="1 2" key="1">
    <citation type="journal article" date="2015" name="Sci. Rep.">
        <title>Chromosome-level genome map provides insights into diverse defense mechanisms in the medicinal fungus Ganoderma sinense.</title>
        <authorList>
            <person name="Zhu Y."/>
            <person name="Xu J."/>
            <person name="Sun C."/>
            <person name="Zhou S."/>
            <person name="Xu H."/>
            <person name="Nelson D.R."/>
            <person name="Qian J."/>
            <person name="Song J."/>
            <person name="Luo H."/>
            <person name="Xiang L."/>
            <person name="Li Y."/>
            <person name="Xu Z."/>
            <person name="Ji A."/>
            <person name="Wang L."/>
            <person name="Lu S."/>
            <person name="Hayward A."/>
            <person name="Sun W."/>
            <person name="Li X."/>
            <person name="Schwartz D.C."/>
            <person name="Wang Y."/>
            <person name="Chen S."/>
        </authorList>
    </citation>
    <scope>NUCLEOTIDE SEQUENCE [LARGE SCALE GENOMIC DNA]</scope>
    <source>
        <strain evidence="1 2">ZZ0214-1</strain>
    </source>
</reference>
<protein>
    <submittedName>
        <fullName evidence="1">Uncharacterized protein</fullName>
    </submittedName>
</protein>
<evidence type="ECO:0000313" key="1">
    <source>
        <dbReference type="EMBL" id="PIL27002.1"/>
    </source>
</evidence>
<dbReference type="Gene3D" id="3.80.10.10">
    <property type="entry name" value="Ribonuclease Inhibitor"/>
    <property type="match status" value="1"/>
</dbReference>